<keyword evidence="2" id="KW-1185">Reference proteome</keyword>
<protein>
    <submittedName>
        <fullName evidence="1">Uncharacterized protein</fullName>
    </submittedName>
</protein>
<dbReference type="VEuPathDB" id="VectorBase:ASTE001597"/>
<dbReference type="Proteomes" id="UP000076408">
    <property type="component" value="Unassembled WGS sequence"/>
</dbReference>
<dbReference type="VEuPathDB" id="VectorBase:ASTEI20_031230"/>
<dbReference type="PANTHER" id="PTHR47331">
    <property type="entry name" value="PHD-TYPE DOMAIN-CONTAINING PROTEIN"/>
    <property type="match status" value="1"/>
</dbReference>
<sequence>MIPRSSVLFKRNPYMDEDGILRLSGRIDRCRVVDPATKRPILLPRRHRVTELIVDDVHRRYKHGSQETVVNEVRQRFDIPALRSVCRHVRLQCNMCMLLYARPVSPQMCELPAARLAAYMMPFSYTGIDYFGPMIVANGRKTEKRWGVLFTCLTVRAIHIEVVRSLSTSDCLMAIRSFMARRGTPIEIISDRGQDEWLLEEVGKIVPANPDKKDEMV</sequence>
<reference evidence="2" key="1">
    <citation type="journal article" date="2014" name="Genome Biol.">
        <title>Genome analysis of a major urban malaria vector mosquito, Anopheles stephensi.</title>
        <authorList>
            <person name="Jiang X."/>
            <person name="Peery A."/>
            <person name="Hall A.B."/>
            <person name="Sharma A."/>
            <person name="Chen X.G."/>
            <person name="Waterhouse R.M."/>
            <person name="Komissarov A."/>
            <person name="Riehle M.M."/>
            <person name="Shouche Y."/>
            <person name="Sharakhova M.V."/>
            <person name="Lawson D."/>
            <person name="Pakpour N."/>
            <person name="Arensburger P."/>
            <person name="Davidson V.L."/>
            <person name="Eiglmeier K."/>
            <person name="Emrich S."/>
            <person name="George P."/>
            <person name="Kennedy R.C."/>
            <person name="Mane S.P."/>
            <person name="Maslen G."/>
            <person name="Oringanje C."/>
            <person name="Qi Y."/>
            <person name="Settlage R."/>
            <person name="Tojo M."/>
            <person name="Tubio J.M."/>
            <person name="Unger M.F."/>
            <person name="Wang B."/>
            <person name="Vernick K.D."/>
            <person name="Ribeiro J.M."/>
            <person name="James A.A."/>
            <person name="Michel K."/>
            <person name="Riehle M.A."/>
            <person name="Luckhart S."/>
            <person name="Sharakhov I.V."/>
            <person name="Tu Z."/>
        </authorList>
    </citation>
    <scope>NUCLEOTIDE SEQUENCE [LARGE SCALE GENOMIC DNA]</scope>
    <source>
        <strain evidence="2">Indian</strain>
    </source>
</reference>
<dbReference type="AlphaFoldDB" id="A0A182XW96"/>
<name>A0A182XW96_ANOST</name>
<dbReference type="InterPro" id="IPR036397">
    <property type="entry name" value="RNaseH_sf"/>
</dbReference>
<proteinExistence type="predicted"/>
<evidence type="ECO:0000313" key="1">
    <source>
        <dbReference type="EnsemblMetazoa" id="ASTEI00482-PA"/>
    </source>
</evidence>
<dbReference type="GO" id="GO:0003676">
    <property type="term" value="F:nucleic acid binding"/>
    <property type="evidence" value="ECO:0007669"/>
    <property type="project" value="InterPro"/>
</dbReference>
<dbReference type="Gene3D" id="3.30.420.10">
    <property type="entry name" value="Ribonuclease H-like superfamily/Ribonuclease H"/>
    <property type="match status" value="1"/>
</dbReference>
<dbReference type="OMA" id="CIICARI"/>
<dbReference type="STRING" id="30069.A0A182XW96"/>
<dbReference type="VEuPathDB" id="VectorBase:ASTEI00482"/>
<dbReference type="SUPFAM" id="SSF53098">
    <property type="entry name" value="Ribonuclease H-like"/>
    <property type="match status" value="1"/>
</dbReference>
<dbReference type="EnsemblMetazoa" id="ASTEI00482-RA">
    <property type="protein sequence ID" value="ASTEI00482-PA"/>
    <property type="gene ID" value="ASTEI00482"/>
</dbReference>
<accession>A0A182XW96</accession>
<reference evidence="1" key="2">
    <citation type="submission" date="2020-05" db="UniProtKB">
        <authorList>
            <consortium name="EnsemblMetazoa"/>
        </authorList>
    </citation>
    <scope>IDENTIFICATION</scope>
    <source>
        <strain evidence="1">Indian</strain>
    </source>
</reference>
<organism evidence="1 2">
    <name type="scientific">Anopheles stephensi</name>
    <name type="common">Indo-Pakistan malaria mosquito</name>
    <dbReference type="NCBI Taxonomy" id="30069"/>
    <lineage>
        <taxon>Eukaryota</taxon>
        <taxon>Metazoa</taxon>
        <taxon>Ecdysozoa</taxon>
        <taxon>Arthropoda</taxon>
        <taxon>Hexapoda</taxon>
        <taxon>Insecta</taxon>
        <taxon>Pterygota</taxon>
        <taxon>Neoptera</taxon>
        <taxon>Endopterygota</taxon>
        <taxon>Diptera</taxon>
        <taxon>Nematocera</taxon>
        <taxon>Culicoidea</taxon>
        <taxon>Culicidae</taxon>
        <taxon>Anophelinae</taxon>
        <taxon>Anopheles</taxon>
    </lineage>
</organism>
<dbReference type="InterPro" id="IPR012337">
    <property type="entry name" value="RNaseH-like_sf"/>
</dbReference>
<evidence type="ECO:0000313" key="2">
    <source>
        <dbReference type="Proteomes" id="UP000076408"/>
    </source>
</evidence>